<dbReference type="EMBL" id="MU864550">
    <property type="protein sequence ID" value="KAK4183410.1"/>
    <property type="molecule type" value="Genomic_DNA"/>
</dbReference>
<evidence type="ECO:0000256" key="2">
    <source>
        <dbReference type="SAM" id="MobiDB-lite"/>
    </source>
</evidence>
<sequence>MNRRPQPFNPPTGPRNAVPAVPPPRKKLRCDPSLGRQEAQPEYGQLYPGLPRSASPPVRHKLPRALSRPSPRPDSKDSQLTAMDLPFVVPNGTVHQNQNFPLGWVTIPIDGRKDSPAWHGKADTYRPELQSPLALQSPSERYWSLPREIRYHLLDIEEILNDIEPTVWKDPALYDKLGNVNSLVGALGKECEATIRQLRKDVLRLNGTQSNLDLLERQRANLHAIISDLEAKSSAKGERIMELHTELDLAGEARERLEQLVAEHEKIFEHHRVTRLESKADARRLEGQLNQARSTIRQLQQGKLDSKLHPQIHSCEYDISSKLQAIESIVNEAEQRKPSPQHPLKAIRGQFNALIRISRMLVGCHCPEAITPKRDSNFCEVATQTVASKHDELSQSDRRTDDAPSDERGKWVEELNQLKSTRDKLLTDFASVSGELKGAKADSERWKDQQTLSEAEILRLRELLSTLRSGLDKKSTEAENFKSENIELYDLVELQKKKDFKRVRG</sequence>
<name>A0AAN6WL77_9PEZI</name>
<reference evidence="3" key="2">
    <citation type="submission" date="2023-05" db="EMBL/GenBank/DDBJ databases">
        <authorList>
            <consortium name="Lawrence Berkeley National Laboratory"/>
            <person name="Steindorff A."/>
            <person name="Hensen N."/>
            <person name="Bonometti L."/>
            <person name="Westerberg I."/>
            <person name="Brannstrom I.O."/>
            <person name="Guillou S."/>
            <person name="Cros-Aarteil S."/>
            <person name="Calhoun S."/>
            <person name="Haridas S."/>
            <person name="Kuo A."/>
            <person name="Mondo S."/>
            <person name="Pangilinan J."/>
            <person name="Riley R."/>
            <person name="Labutti K."/>
            <person name="Andreopoulos B."/>
            <person name="Lipzen A."/>
            <person name="Chen C."/>
            <person name="Yanf M."/>
            <person name="Daum C."/>
            <person name="Ng V."/>
            <person name="Clum A."/>
            <person name="Ohm R."/>
            <person name="Martin F."/>
            <person name="Silar P."/>
            <person name="Natvig D."/>
            <person name="Lalanne C."/>
            <person name="Gautier V."/>
            <person name="Ament-Velasquez S.L."/>
            <person name="Kruys A."/>
            <person name="Hutchinson M.I."/>
            <person name="Powell A.J."/>
            <person name="Barry K."/>
            <person name="Miller A.N."/>
            <person name="Grigoriev I.V."/>
            <person name="Debuchy R."/>
            <person name="Gladieux P."/>
            <person name="Thoren M.H."/>
            <person name="Johannesson H."/>
        </authorList>
    </citation>
    <scope>NUCLEOTIDE SEQUENCE</scope>
    <source>
        <strain evidence="3">PSN309</strain>
    </source>
</reference>
<dbReference type="Proteomes" id="UP001302126">
    <property type="component" value="Unassembled WGS sequence"/>
</dbReference>
<evidence type="ECO:0000313" key="4">
    <source>
        <dbReference type="Proteomes" id="UP001302126"/>
    </source>
</evidence>
<proteinExistence type="predicted"/>
<protein>
    <submittedName>
        <fullName evidence="3">Uncharacterized protein</fullName>
    </submittedName>
</protein>
<feature type="coiled-coil region" evidence="1">
    <location>
        <begin position="212"/>
        <end position="302"/>
    </location>
</feature>
<evidence type="ECO:0000313" key="3">
    <source>
        <dbReference type="EMBL" id="KAK4183410.1"/>
    </source>
</evidence>
<organism evidence="3 4">
    <name type="scientific">Podospora australis</name>
    <dbReference type="NCBI Taxonomy" id="1536484"/>
    <lineage>
        <taxon>Eukaryota</taxon>
        <taxon>Fungi</taxon>
        <taxon>Dikarya</taxon>
        <taxon>Ascomycota</taxon>
        <taxon>Pezizomycotina</taxon>
        <taxon>Sordariomycetes</taxon>
        <taxon>Sordariomycetidae</taxon>
        <taxon>Sordariales</taxon>
        <taxon>Podosporaceae</taxon>
        <taxon>Podospora</taxon>
    </lineage>
</organism>
<comment type="caution">
    <text evidence="3">The sequence shown here is derived from an EMBL/GenBank/DDBJ whole genome shotgun (WGS) entry which is preliminary data.</text>
</comment>
<keyword evidence="4" id="KW-1185">Reference proteome</keyword>
<reference evidence="3" key="1">
    <citation type="journal article" date="2023" name="Mol. Phylogenet. Evol.">
        <title>Genome-scale phylogeny and comparative genomics of the fungal order Sordariales.</title>
        <authorList>
            <person name="Hensen N."/>
            <person name="Bonometti L."/>
            <person name="Westerberg I."/>
            <person name="Brannstrom I.O."/>
            <person name="Guillou S."/>
            <person name="Cros-Aarteil S."/>
            <person name="Calhoun S."/>
            <person name="Haridas S."/>
            <person name="Kuo A."/>
            <person name="Mondo S."/>
            <person name="Pangilinan J."/>
            <person name="Riley R."/>
            <person name="LaButti K."/>
            <person name="Andreopoulos B."/>
            <person name="Lipzen A."/>
            <person name="Chen C."/>
            <person name="Yan M."/>
            <person name="Daum C."/>
            <person name="Ng V."/>
            <person name="Clum A."/>
            <person name="Steindorff A."/>
            <person name="Ohm R.A."/>
            <person name="Martin F."/>
            <person name="Silar P."/>
            <person name="Natvig D.O."/>
            <person name="Lalanne C."/>
            <person name="Gautier V."/>
            <person name="Ament-Velasquez S.L."/>
            <person name="Kruys A."/>
            <person name="Hutchinson M.I."/>
            <person name="Powell A.J."/>
            <person name="Barry K."/>
            <person name="Miller A.N."/>
            <person name="Grigoriev I.V."/>
            <person name="Debuchy R."/>
            <person name="Gladieux P."/>
            <person name="Hiltunen Thoren M."/>
            <person name="Johannesson H."/>
        </authorList>
    </citation>
    <scope>NUCLEOTIDE SEQUENCE</scope>
    <source>
        <strain evidence="3">PSN309</strain>
    </source>
</reference>
<accession>A0AAN6WL77</accession>
<keyword evidence="1" id="KW-0175">Coiled coil</keyword>
<gene>
    <name evidence="3" type="ORF">QBC35DRAFT_543761</name>
</gene>
<dbReference type="AlphaFoldDB" id="A0AAN6WL77"/>
<feature type="region of interest" description="Disordered" evidence="2">
    <location>
        <begin position="389"/>
        <end position="409"/>
    </location>
</feature>
<feature type="region of interest" description="Disordered" evidence="2">
    <location>
        <begin position="1"/>
        <end position="79"/>
    </location>
</feature>
<evidence type="ECO:0000256" key="1">
    <source>
        <dbReference type="SAM" id="Coils"/>
    </source>
</evidence>